<protein>
    <submittedName>
        <fullName evidence="2">DUF1275 domain-containing protein</fullName>
    </submittedName>
</protein>
<dbReference type="KEGG" id="afri:E3E15_00155"/>
<keyword evidence="1" id="KW-1133">Transmembrane helix</keyword>
<dbReference type="PANTHER" id="PTHR37314:SF4">
    <property type="entry name" value="UPF0700 TRANSMEMBRANE PROTEIN YOAK"/>
    <property type="match status" value="1"/>
</dbReference>
<evidence type="ECO:0000313" key="2">
    <source>
        <dbReference type="EMBL" id="QIV93855.1"/>
    </source>
</evidence>
<accession>A0A6M3HRP7</accession>
<dbReference type="RefSeq" id="WP_172106147.1">
    <property type="nucleotide sequence ID" value="NZ_CP038017.1"/>
</dbReference>
<dbReference type="Proteomes" id="UP000503320">
    <property type="component" value="Chromosome"/>
</dbReference>
<gene>
    <name evidence="2" type="ORF">E3E15_00155</name>
</gene>
<sequence length="237" mass="26564">MFTKKLTFTYFICIVLIFNAGWIDSVVLYKSFGASVAAMTGNYRILGHNIADYDWHFAYEVTALVFGFIIGAAINGIIINTDPYVISKNHTKSLVLQSFVMLTGTILIDVFIHHQVIDDLFLAMAMGMQNSFTTLFFGSFARTTHMTGTTTDLGIEIGRALKGSRKDLWKIPFFLVCVLVFISGNAAGVFWVRVFGEYFTLMLFPSVLLPIFVGAIILWVYSIKVKQHNSQITEYGS</sequence>
<keyword evidence="1" id="KW-0472">Membrane</keyword>
<feature type="transmembrane region" description="Helical" evidence="1">
    <location>
        <begin position="171"/>
        <end position="192"/>
    </location>
</feature>
<keyword evidence="1" id="KW-0812">Transmembrane</keyword>
<name>A0A6M3HRP7_9GAMM</name>
<dbReference type="AlphaFoldDB" id="A0A6M3HRP7"/>
<dbReference type="EMBL" id="CP038017">
    <property type="protein sequence ID" value="QIV93855.1"/>
    <property type="molecule type" value="Genomic_DNA"/>
</dbReference>
<organism evidence="2 3">
    <name type="scientific">Allofrancisella frigidaquae</name>
    <dbReference type="NCBI Taxonomy" id="1085644"/>
    <lineage>
        <taxon>Bacteria</taxon>
        <taxon>Pseudomonadati</taxon>
        <taxon>Pseudomonadota</taxon>
        <taxon>Gammaproteobacteria</taxon>
        <taxon>Thiotrichales</taxon>
        <taxon>Francisellaceae</taxon>
        <taxon>Allofrancisella</taxon>
    </lineage>
</organism>
<proteinExistence type="predicted"/>
<feature type="transmembrane region" description="Helical" evidence="1">
    <location>
        <begin position="120"/>
        <end position="141"/>
    </location>
</feature>
<feature type="transmembrane region" description="Helical" evidence="1">
    <location>
        <begin position="198"/>
        <end position="221"/>
    </location>
</feature>
<reference evidence="2 3" key="1">
    <citation type="submission" date="2019-03" db="EMBL/GenBank/DDBJ databases">
        <title>Complete Genome Sequence of Allofrancisella frigidaquae Strain SYSU 10HL1970 Isolated from Water-Cooling Systems in China.</title>
        <authorList>
            <person name="Ohrman C."/>
            <person name="Uneklint I."/>
            <person name="Sjodin A."/>
        </authorList>
    </citation>
    <scope>NUCLEOTIDE SEQUENCE [LARGE SCALE GENOMIC DNA]</scope>
    <source>
        <strain evidence="2 3">SYSU 10HL1970</strain>
    </source>
</reference>
<feature type="transmembrane region" description="Helical" evidence="1">
    <location>
        <begin position="61"/>
        <end position="81"/>
    </location>
</feature>
<feature type="transmembrane region" description="Helical" evidence="1">
    <location>
        <begin position="7"/>
        <end position="29"/>
    </location>
</feature>
<evidence type="ECO:0000313" key="3">
    <source>
        <dbReference type="Proteomes" id="UP000503320"/>
    </source>
</evidence>
<evidence type="ECO:0000256" key="1">
    <source>
        <dbReference type="SAM" id="Phobius"/>
    </source>
</evidence>
<feature type="transmembrane region" description="Helical" evidence="1">
    <location>
        <begin position="93"/>
        <end position="114"/>
    </location>
</feature>
<dbReference type="Pfam" id="PF06912">
    <property type="entry name" value="DUF1275"/>
    <property type="match status" value="1"/>
</dbReference>
<keyword evidence="3" id="KW-1185">Reference proteome</keyword>
<dbReference type="InterPro" id="IPR010699">
    <property type="entry name" value="DUF1275"/>
</dbReference>
<dbReference type="PANTHER" id="PTHR37314">
    <property type="entry name" value="SLR0142 PROTEIN"/>
    <property type="match status" value="1"/>
</dbReference>